<dbReference type="PROSITE" id="PS51257">
    <property type="entry name" value="PROKAR_LIPOPROTEIN"/>
    <property type="match status" value="1"/>
</dbReference>
<dbReference type="Proteomes" id="UP000601768">
    <property type="component" value="Unassembled WGS sequence"/>
</dbReference>
<sequence>MNVMRIINVCGVLMLSACSTVMDKNVEWEYVQPEHYPVLNAVGYAPISAQMGSSDAVKTLLAIKASKLDAYRELTEQVYGQRIEGSQELSNLVLSDEELKSSIQGVIRGAEVVKAYAADDDTYVTELRLDMQKVYDLYLSTARPKRIKKVNYY</sequence>
<dbReference type="EMBL" id="JACNEP010000010">
    <property type="protein sequence ID" value="MBC3766799.1"/>
    <property type="molecule type" value="Genomic_DNA"/>
</dbReference>
<accession>A0A8J6IUX3</accession>
<dbReference type="PIRSF" id="PIRSF028687">
    <property type="entry name" value="UCP028687"/>
    <property type="match status" value="1"/>
</dbReference>
<dbReference type="InterPro" id="IPR007293">
    <property type="entry name" value="FlgP"/>
</dbReference>
<proteinExistence type="predicted"/>
<keyword evidence="1" id="KW-0449">Lipoprotein</keyword>
<comment type="caution">
    <text evidence="1">The sequence shown here is derived from an EMBL/GenBank/DDBJ whole genome shotgun (WGS) entry which is preliminary data.</text>
</comment>
<name>A0A8J6IUX3_9ALTE</name>
<gene>
    <name evidence="1" type="ORF">H8B19_12990</name>
</gene>
<organism evidence="1 2">
    <name type="scientific">Neptunicella marina</name>
    <dbReference type="NCBI Taxonomy" id="2125989"/>
    <lineage>
        <taxon>Bacteria</taxon>
        <taxon>Pseudomonadati</taxon>
        <taxon>Pseudomonadota</taxon>
        <taxon>Gammaproteobacteria</taxon>
        <taxon>Alteromonadales</taxon>
        <taxon>Alteromonadaceae</taxon>
        <taxon>Neptunicella</taxon>
    </lineage>
</organism>
<reference evidence="1" key="2">
    <citation type="submission" date="2020-08" db="EMBL/GenBank/DDBJ databases">
        <authorList>
            <person name="Lai Q."/>
        </authorList>
    </citation>
    <scope>NUCLEOTIDE SEQUENCE</scope>
    <source>
        <strain evidence="1">S27-2</strain>
    </source>
</reference>
<dbReference type="AlphaFoldDB" id="A0A8J6IUX3"/>
<protein>
    <submittedName>
        <fullName evidence="1">LPP20 family lipoprotein</fullName>
    </submittedName>
</protein>
<evidence type="ECO:0000313" key="2">
    <source>
        <dbReference type="Proteomes" id="UP000601768"/>
    </source>
</evidence>
<keyword evidence="2" id="KW-1185">Reference proteome</keyword>
<reference evidence="1" key="1">
    <citation type="journal article" date="2018" name="Int. J. Syst. Evol. Microbiol.">
        <title>Neptunicella marina gen. nov., sp. nov., isolated from surface seawater.</title>
        <authorList>
            <person name="Liu X."/>
            <person name="Lai Q."/>
            <person name="Du Y."/>
            <person name="Zhang X."/>
            <person name="Liu Z."/>
            <person name="Sun F."/>
            <person name="Shao Z."/>
        </authorList>
    </citation>
    <scope>NUCLEOTIDE SEQUENCE</scope>
    <source>
        <strain evidence="1">S27-2</strain>
    </source>
</reference>
<evidence type="ECO:0000313" key="1">
    <source>
        <dbReference type="EMBL" id="MBC3766799.1"/>
    </source>
</evidence>